<gene>
    <name evidence="2" type="ORF">P9H32_16395</name>
</gene>
<dbReference type="EMBL" id="JARVCO010000012">
    <property type="protein sequence ID" value="MDZ8120212.1"/>
    <property type="molecule type" value="Genomic_DNA"/>
</dbReference>
<evidence type="ECO:0008006" key="4">
    <source>
        <dbReference type="Google" id="ProtNLM"/>
    </source>
</evidence>
<evidence type="ECO:0000256" key="1">
    <source>
        <dbReference type="ARBA" id="ARBA00023115"/>
    </source>
</evidence>
<sequence>MNPWVLLDEADVPNHGGHMKLYQRAFEYSISIDNEELMNSRMHGSEDALAELACEPLARTENPRVLIGGLGMGFTLRAALDTLNPAATIEIAELVPAVIRWNRTHLADLAGHPLADPRTVVHESDVALVIRNADNVFDAIMLDVDNGPDGLTHADNDRLYTAGGIKAAVKALKHGGILGVWSAEPDTGFTKRLRGAGLKVEEKTIRARKTKGRRHTIWLAQKK</sequence>
<dbReference type="InterPro" id="IPR029063">
    <property type="entry name" value="SAM-dependent_MTases_sf"/>
</dbReference>
<comment type="caution">
    <text evidence="2">The sequence shown here is derived from an EMBL/GenBank/DDBJ whole genome shotgun (WGS) entry which is preliminary data.</text>
</comment>
<evidence type="ECO:0000313" key="3">
    <source>
        <dbReference type="Proteomes" id="UP001290861"/>
    </source>
</evidence>
<proteinExistence type="predicted"/>
<dbReference type="SUPFAM" id="SSF53335">
    <property type="entry name" value="S-adenosyl-L-methionine-dependent methyltransferases"/>
    <property type="match status" value="1"/>
</dbReference>
<dbReference type="PANTHER" id="PTHR43317:SF3">
    <property type="entry name" value="BLR2883 PROTEIN"/>
    <property type="match status" value="1"/>
</dbReference>
<keyword evidence="3" id="KW-1185">Reference proteome</keyword>
<organism evidence="2 3">
    <name type="scientific">Pontiella agarivorans</name>
    <dbReference type="NCBI Taxonomy" id="3038953"/>
    <lineage>
        <taxon>Bacteria</taxon>
        <taxon>Pseudomonadati</taxon>
        <taxon>Kiritimatiellota</taxon>
        <taxon>Kiritimatiellia</taxon>
        <taxon>Kiritimatiellales</taxon>
        <taxon>Pontiellaceae</taxon>
        <taxon>Pontiella</taxon>
    </lineage>
</organism>
<dbReference type="Gene3D" id="3.40.50.150">
    <property type="entry name" value="Vaccinia Virus protein VP39"/>
    <property type="match status" value="1"/>
</dbReference>
<dbReference type="RefSeq" id="WP_348534494.1">
    <property type="nucleotide sequence ID" value="NZ_JARVCO010000012.1"/>
</dbReference>
<reference evidence="2 3" key="1">
    <citation type="journal article" date="2024" name="Appl. Environ. Microbiol.">
        <title>Pontiella agarivorans sp. nov., a novel marine anaerobic bacterium capable of degrading macroalgal polysaccharides and fixing nitrogen.</title>
        <authorList>
            <person name="Liu N."/>
            <person name="Kivenson V."/>
            <person name="Peng X."/>
            <person name="Cui Z."/>
            <person name="Lankiewicz T.S."/>
            <person name="Gosselin K.M."/>
            <person name="English C.J."/>
            <person name="Blair E.M."/>
            <person name="O'Malley M.A."/>
            <person name="Valentine D.L."/>
        </authorList>
    </citation>
    <scope>NUCLEOTIDE SEQUENCE [LARGE SCALE GENOMIC DNA]</scope>
    <source>
        <strain evidence="2 3">NLcol2</strain>
    </source>
</reference>
<evidence type="ECO:0000313" key="2">
    <source>
        <dbReference type="EMBL" id="MDZ8120212.1"/>
    </source>
</evidence>
<dbReference type="Proteomes" id="UP001290861">
    <property type="component" value="Unassembled WGS sequence"/>
</dbReference>
<dbReference type="PANTHER" id="PTHR43317">
    <property type="entry name" value="THERMOSPERMINE SYNTHASE ACAULIS5"/>
    <property type="match status" value="1"/>
</dbReference>
<keyword evidence="1" id="KW-0620">Polyamine biosynthesis</keyword>
<dbReference type="Pfam" id="PF01564">
    <property type="entry name" value="Spermine_synth"/>
    <property type="match status" value="1"/>
</dbReference>
<name>A0ABU5N184_9BACT</name>
<protein>
    <recommendedName>
        <fullName evidence="4">Spermidine synthase</fullName>
    </recommendedName>
</protein>
<accession>A0ABU5N184</accession>